<feature type="compositionally biased region" description="Basic residues" evidence="4">
    <location>
        <begin position="740"/>
        <end position="766"/>
    </location>
</feature>
<feature type="region of interest" description="Disordered" evidence="4">
    <location>
        <begin position="249"/>
        <end position="270"/>
    </location>
</feature>
<dbReference type="EMBL" id="AEYI02000979">
    <property type="protein sequence ID" value="KFG42992.1"/>
    <property type="molecule type" value="Genomic_DNA"/>
</dbReference>
<dbReference type="AlphaFoldDB" id="A0A086KF24"/>
<keyword evidence="3" id="KW-0539">Nucleus</keyword>
<feature type="compositionally biased region" description="Basic and acidic residues" evidence="4">
    <location>
        <begin position="443"/>
        <end position="466"/>
    </location>
</feature>
<evidence type="ECO:0000313" key="6">
    <source>
        <dbReference type="Proteomes" id="UP000028828"/>
    </source>
</evidence>
<evidence type="ECO:0000256" key="3">
    <source>
        <dbReference type="ARBA" id="ARBA00023242"/>
    </source>
</evidence>
<feature type="region of interest" description="Disordered" evidence="4">
    <location>
        <begin position="970"/>
        <end position="1011"/>
    </location>
</feature>
<feature type="compositionally biased region" description="Acidic residues" evidence="4">
    <location>
        <begin position="254"/>
        <end position="263"/>
    </location>
</feature>
<feature type="compositionally biased region" description="Basic and acidic residues" evidence="4">
    <location>
        <begin position="644"/>
        <end position="669"/>
    </location>
</feature>
<accession>A0A086KF24</accession>
<dbReference type="GO" id="GO:0006364">
    <property type="term" value="P:rRNA processing"/>
    <property type="evidence" value="ECO:0007669"/>
    <property type="project" value="InterPro"/>
</dbReference>
<feature type="region of interest" description="Disordered" evidence="4">
    <location>
        <begin position="854"/>
        <end position="956"/>
    </location>
</feature>
<proteinExistence type="inferred from homology"/>
<gene>
    <name evidence="5" type="ORF">TGP89_224970</name>
</gene>
<feature type="compositionally biased region" description="Basic and acidic residues" evidence="4">
    <location>
        <begin position="718"/>
        <end position="730"/>
    </location>
</feature>
<comment type="similarity">
    <text evidence="2">Belongs to the RRP1 family.</text>
</comment>
<dbReference type="Pfam" id="PF05997">
    <property type="entry name" value="Nop52"/>
    <property type="match status" value="1"/>
</dbReference>
<evidence type="ECO:0000313" key="5">
    <source>
        <dbReference type="EMBL" id="KFG42992.1"/>
    </source>
</evidence>
<dbReference type="OrthoDB" id="332859at2759"/>
<name>A0A086KF24_TOXGO</name>
<feature type="region of interest" description="Disordered" evidence="4">
    <location>
        <begin position="618"/>
        <end position="825"/>
    </location>
</feature>
<dbReference type="Proteomes" id="UP000028828">
    <property type="component" value="Unassembled WGS sequence"/>
</dbReference>
<feature type="compositionally biased region" description="Polar residues" evidence="4">
    <location>
        <begin position="628"/>
        <end position="637"/>
    </location>
</feature>
<dbReference type="GO" id="GO:0005634">
    <property type="term" value="C:nucleus"/>
    <property type="evidence" value="ECO:0007669"/>
    <property type="project" value="UniProtKB-SubCell"/>
</dbReference>
<feature type="compositionally biased region" description="Low complexity" evidence="4">
    <location>
        <begin position="978"/>
        <end position="987"/>
    </location>
</feature>
<feature type="compositionally biased region" description="Polar residues" evidence="4">
    <location>
        <begin position="14"/>
        <end position="29"/>
    </location>
</feature>
<evidence type="ECO:0000256" key="4">
    <source>
        <dbReference type="SAM" id="MobiDB-lite"/>
    </source>
</evidence>
<comment type="caution">
    <text evidence="5">The sequence shown here is derived from an EMBL/GenBank/DDBJ whole genome shotgun (WGS) entry which is preliminary data.</text>
</comment>
<evidence type="ECO:0000256" key="2">
    <source>
        <dbReference type="ARBA" id="ARBA00006374"/>
    </source>
</evidence>
<feature type="compositionally biased region" description="Basic residues" evidence="4">
    <location>
        <begin position="481"/>
        <end position="496"/>
    </location>
</feature>
<dbReference type="GO" id="GO:0030688">
    <property type="term" value="C:preribosome, small subunit precursor"/>
    <property type="evidence" value="ECO:0007669"/>
    <property type="project" value="InterPro"/>
</dbReference>
<feature type="region of interest" description="Disordered" evidence="4">
    <location>
        <begin position="440"/>
        <end position="497"/>
    </location>
</feature>
<feature type="region of interest" description="Disordered" evidence="4">
    <location>
        <begin position="1"/>
        <end position="45"/>
    </location>
</feature>
<sequence length="1095" mass="117075">MVRAGRSHPRPLSTLPSTNGASANLSRVGSSPAPHRSRSASRGDSDERLVAMARLLAHTDVKYRNRGLKRVEAFLSGVSRRRRAKQAEGVCEVNAAERKAASSPLPFSQYEKVWTTLYYAAWLSDKPLVQRELFVCLALLERILPTFAEKRKFFKAFFLVMKSNWDKLDCIRVNKFLLLEKIMVAELMHLSFQVAHRPHKFVYPMGRFLAERILLDERGGNGLAHQLGLYFLLEFREVRARVTASDASVASDQDGTDSDDGDDASLTATGEQESSRDALFFAFFFPFFYAACFSQSPAMLRAIHTQVFLELTAEDLRPRLLFAALFALGSQSSVGGENRRMFYRTLDTLEARLDGGERPASLAAVAAASPSIRRLLAQVATLRASSHPVTASLGEGGVKRAQKEGSGRLEEAVAFDDGETSISFPLPTADMEEDCEVSAAFSARREEKRKRESGLGEKMPRERSDDALGLEEAGGDSLVSKRQKKAGAVKTRKQGKTVKDESHGCAALACSEEGFLDAFAPEICDGEQFVGKRKKFLGEASLAAGAALNVRAKKLRAGAFGATGAAGLCLVAAGDERPSAWPGGRERTRRVAGLTGKAGPVGLSGASRVGFLASVGDENDGRDLSCGLPSSMTGTRSPPSPRQSQEKAGKDRKERGADAPACGDRREAGEAQEGGAPSAGKVEGNGDGDEVGRDAKPPQGDVAGDSGRGDSTDGGEGGDWREQEERGRGDEEGEEDEKSARKKEKKRRQSEKKRKKEERERRRKERRGLLPTALSAAPGSDQETGDNAPALRAQTKRSLKQARAAGLLSPEEAASPRTAERLVAGKRGSKTGFLVASGASRATERRRVVFDLRRNRVTAFNRLQPPSAVSPSASQADLLASSVRGSPSGSSLSSATSSASAKEASLASASASLSPPSRRGSKALSASGSRSGNQAGEAETREGECEESPVPAPPVLKSILKRPVGFCPALSEQPHWASSSDSVSAGSTPRAVNKTAKKTRAVLSKKASSAGHSGIALALPDGDFHSPSPTAEGLELSVFVASSEKKRNKVGEKRTVELEKKGKRGAEKKSVIALPSGTWDAVSLAQEAIEKREEQ</sequence>
<organism evidence="5 6">
    <name type="scientific">Toxoplasma gondii p89</name>
    <dbReference type="NCBI Taxonomy" id="943119"/>
    <lineage>
        <taxon>Eukaryota</taxon>
        <taxon>Sar</taxon>
        <taxon>Alveolata</taxon>
        <taxon>Apicomplexa</taxon>
        <taxon>Conoidasida</taxon>
        <taxon>Coccidia</taxon>
        <taxon>Eucoccidiorida</taxon>
        <taxon>Eimeriorina</taxon>
        <taxon>Sarcocystidae</taxon>
        <taxon>Toxoplasma</taxon>
    </lineage>
</organism>
<comment type="subcellular location">
    <subcellularLocation>
        <location evidence="1">Nucleus</location>
    </subcellularLocation>
</comment>
<feature type="compositionally biased region" description="Polar residues" evidence="4">
    <location>
        <begin position="924"/>
        <end position="934"/>
    </location>
</feature>
<feature type="region of interest" description="Disordered" evidence="4">
    <location>
        <begin position="1049"/>
        <end position="1071"/>
    </location>
</feature>
<dbReference type="InterPro" id="IPR010301">
    <property type="entry name" value="RRP1"/>
</dbReference>
<feature type="compositionally biased region" description="Basic and acidic residues" evidence="4">
    <location>
        <begin position="1049"/>
        <end position="1070"/>
    </location>
</feature>
<evidence type="ECO:0000256" key="1">
    <source>
        <dbReference type="ARBA" id="ARBA00004123"/>
    </source>
</evidence>
<feature type="compositionally biased region" description="Low complexity" evidence="4">
    <location>
        <begin position="864"/>
        <end position="918"/>
    </location>
</feature>
<reference evidence="5 6" key="1">
    <citation type="submission" date="2014-03" db="EMBL/GenBank/DDBJ databases">
        <authorList>
            <person name="Sibley D."/>
            <person name="Venepally P."/>
            <person name="Karamycheva S."/>
            <person name="Hadjithomas M."/>
            <person name="Khan A."/>
            <person name="Brunk B."/>
            <person name="Roos D."/>
            <person name="Caler E."/>
            <person name="Lorenzi H."/>
        </authorList>
    </citation>
    <scope>NUCLEOTIDE SEQUENCE [LARGE SCALE GENOMIC DNA]</scope>
    <source>
        <strain evidence="6">p89</strain>
    </source>
</reference>
<dbReference type="VEuPathDB" id="ToxoDB:TGP89_224970"/>
<protein>
    <submittedName>
        <fullName evidence="5">Nucleolar protein,nop52 protein</fullName>
    </submittedName>
</protein>